<protein>
    <submittedName>
        <fullName evidence="1">Uncharacterized protein</fullName>
    </submittedName>
</protein>
<dbReference type="Proteomes" id="UP001211513">
    <property type="component" value="Chromosome"/>
</dbReference>
<evidence type="ECO:0000313" key="4">
    <source>
        <dbReference type="Proteomes" id="UP001211513"/>
    </source>
</evidence>
<dbReference type="AlphaFoldDB" id="A0AAJ5UI82"/>
<sequence length="99" mass="11274">MSNQYKKAVIDDVESNGINEGLQENLLDLFESSMKKAATTLIHSAELYTTDFFTSKERGCDGFKLSIKRIFKDSRNAWHGVFQKDNIKLTVIGHLEECN</sequence>
<dbReference type="EMBL" id="CP109886">
    <property type="protein sequence ID" value="WCF27866.1"/>
    <property type="molecule type" value="Genomic_DNA"/>
</dbReference>
<accession>A0AAJ5UI82</accession>
<dbReference type="EMBL" id="CP109886">
    <property type="protein sequence ID" value="WCF27744.1"/>
    <property type="molecule type" value="Genomic_DNA"/>
</dbReference>
<dbReference type="RefSeq" id="WP_128723870.1">
    <property type="nucleotide sequence ID" value="NZ_CP109886.1"/>
</dbReference>
<name>A0AAJ5UI82_XYLFS</name>
<organism evidence="1 4">
    <name type="scientific">Xylella fastidiosa subsp. fastidiosa</name>
    <dbReference type="NCBI Taxonomy" id="644356"/>
    <lineage>
        <taxon>Bacteria</taxon>
        <taxon>Pseudomonadati</taxon>
        <taxon>Pseudomonadota</taxon>
        <taxon>Gammaproteobacteria</taxon>
        <taxon>Lysobacterales</taxon>
        <taxon>Lysobacteraceae</taxon>
        <taxon>Xylella</taxon>
    </lineage>
</organism>
<evidence type="ECO:0000313" key="1">
    <source>
        <dbReference type="EMBL" id="WCF27744.1"/>
    </source>
</evidence>
<evidence type="ECO:0000313" key="2">
    <source>
        <dbReference type="EMBL" id="WCF27865.1"/>
    </source>
</evidence>
<reference evidence="1" key="2">
    <citation type="submission" date="2022-10" db="EMBL/GenBank/DDBJ databases">
        <authorList>
            <person name="Landa B."/>
            <person name="Arias-Giraldo L.F."/>
            <person name="Roman-Ecija M."/>
            <person name="Velasco-Amo M.P."/>
            <person name="De La Fuente L."/>
            <person name="Marco-Noales E."/>
            <person name="Moralejo E."/>
        </authorList>
    </citation>
    <scope>NUCLEOTIDE SEQUENCE</scope>
    <source>
        <strain evidence="1">CFBP8073</strain>
    </source>
</reference>
<evidence type="ECO:0000313" key="3">
    <source>
        <dbReference type="EMBL" id="WCF27866.1"/>
    </source>
</evidence>
<reference evidence="1" key="1">
    <citation type="journal article" date="2022" name="Phytopathology">
        <title>Complete circularized genome resources of seven strains of Xylella fastidiosa subsp. fastidiosa using hybrid assembly reveals unknown plasmids.</title>
        <authorList>
            <person name="Velasco-Amo M.D.P."/>
            <person name="Arias-Giraldo L.F.F."/>
            <person name="Ecija M.R."/>
            <person name="De La Fuente L."/>
            <person name="Marco-Noales E."/>
            <person name="Moralejo E."/>
            <person name="Navas-Cort J.A."/>
            <person name="Landa B.B."/>
        </authorList>
    </citation>
    <scope>NUCLEOTIDE SEQUENCE</scope>
    <source>
        <strain evidence="1">CFBP8073</strain>
    </source>
</reference>
<gene>
    <name evidence="1" type="ORF">OK117_08860</name>
    <name evidence="2" type="ORF">OK117_09520</name>
    <name evidence="3" type="ORF">OK117_09530</name>
</gene>
<dbReference type="EMBL" id="CP109886">
    <property type="protein sequence ID" value="WCF27865.1"/>
    <property type="molecule type" value="Genomic_DNA"/>
</dbReference>
<proteinExistence type="predicted"/>